<dbReference type="AlphaFoldDB" id="A0A1L6TEK9"/>
<dbReference type="RefSeq" id="WP_017376929.1">
    <property type="nucleotide sequence ID" value="NZ_CP012508.1"/>
</dbReference>
<dbReference type="Proteomes" id="UP000029558">
    <property type="component" value="Chromosome"/>
</dbReference>
<organism evidence="5 6">
    <name type="scientific">Piscirickettsia salmonis</name>
    <dbReference type="NCBI Taxonomy" id="1238"/>
    <lineage>
        <taxon>Bacteria</taxon>
        <taxon>Pseudomonadati</taxon>
        <taxon>Pseudomonadota</taxon>
        <taxon>Gammaproteobacteria</taxon>
        <taxon>Thiotrichales</taxon>
        <taxon>Piscirickettsiaceae</taxon>
        <taxon>Piscirickettsia</taxon>
    </lineage>
</organism>
<dbReference type="SUPFAM" id="SSF55248">
    <property type="entry name" value="PCD-like"/>
    <property type="match status" value="1"/>
</dbReference>
<evidence type="ECO:0000313" key="5">
    <source>
        <dbReference type="EMBL" id="ALB23917.1"/>
    </source>
</evidence>
<evidence type="ECO:0000256" key="1">
    <source>
        <dbReference type="ARBA" id="ARBA00001554"/>
    </source>
</evidence>
<dbReference type="GO" id="GO:0008124">
    <property type="term" value="F:4-alpha-hydroxytetrahydrobiopterin dehydratase activity"/>
    <property type="evidence" value="ECO:0007669"/>
    <property type="project" value="UniProtKB-EC"/>
</dbReference>
<name>A0A1L6TEK9_PISSA</name>
<evidence type="ECO:0000256" key="3">
    <source>
        <dbReference type="ARBA" id="ARBA00013252"/>
    </source>
</evidence>
<dbReference type="GO" id="GO:0006729">
    <property type="term" value="P:tetrahydrobiopterin biosynthetic process"/>
    <property type="evidence" value="ECO:0007669"/>
    <property type="project" value="InterPro"/>
</dbReference>
<dbReference type="PANTHER" id="PTHR12599:SF0">
    <property type="entry name" value="PTERIN-4-ALPHA-CARBINOLAMINE DEHYDRATASE"/>
    <property type="match status" value="1"/>
</dbReference>
<protein>
    <recommendedName>
        <fullName evidence="3">4a-hydroxytetrahydrobiopterin dehydratase</fullName>
        <ecNumber evidence="3">4.2.1.96</ecNumber>
    </recommendedName>
</protein>
<evidence type="ECO:0000313" key="6">
    <source>
        <dbReference type="Proteomes" id="UP000029558"/>
    </source>
</evidence>
<dbReference type="OrthoDB" id="9794987at2"/>
<dbReference type="NCBIfam" id="NF002017">
    <property type="entry name" value="PRK00823.1-2"/>
    <property type="match status" value="1"/>
</dbReference>
<dbReference type="InterPro" id="IPR001533">
    <property type="entry name" value="Pterin_deHydtase"/>
</dbReference>
<evidence type="ECO:0000256" key="2">
    <source>
        <dbReference type="ARBA" id="ARBA00006472"/>
    </source>
</evidence>
<gene>
    <name evidence="5" type="ORF">KU39_2741</name>
</gene>
<accession>A0A1L6TEK9</accession>
<dbReference type="Pfam" id="PF01329">
    <property type="entry name" value="Pterin_4a"/>
    <property type="match status" value="1"/>
</dbReference>
<dbReference type="Gene3D" id="3.30.1360.20">
    <property type="entry name" value="Transcriptional coactivator/pterin dehydratase"/>
    <property type="match status" value="1"/>
</dbReference>
<dbReference type="CDD" id="cd00488">
    <property type="entry name" value="PCD_DCoH"/>
    <property type="match status" value="1"/>
</dbReference>
<dbReference type="InterPro" id="IPR036428">
    <property type="entry name" value="PCD_sf"/>
</dbReference>
<reference evidence="5 6" key="1">
    <citation type="journal article" date="2014" name="Genome Announc.">
        <title>Comparative Genome Analysis of Two Isolates of the Fish Pathogen Piscirickettsia salmonis from Different Hosts Reveals Major Differences in Virulence-Associated Secretion Systems.</title>
        <authorList>
            <person name="Bohle H."/>
            <person name="Henriquez P."/>
            <person name="Grothusen H."/>
            <person name="Navas E."/>
            <person name="Sandoval A."/>
            <person name="Bustamante F."/>
            <person name="Bustos P."/>
            <person name="Mancilla M."/>
        </authorList>
    </citation>
    <scope>NUCLEOTIDE SEQUENCE [LARGE SCALE GENOMIC DNA]</scope>
    <source>
        <strain evidence="6">B1-32597</strain>
    </source>
</reference>
<dbReference type="PANTHER" id="PTHR12599">
    <property type="entry name" value="PTERIN-4-ALPHA-CARBINOLAMINE DEHYDRATASE"/>
    <property type="match status" value="1"/>
</dbReference>
<comment type="similarity">
    <text evidence="2">Belongs to the pterin-4-alpha-carbinolamine dehydratase family.</text>
</comment>
<dbReference type="EMBL" id="CP012508">
    <property type="protein sequence ID" value="ALB23917.1"/>
    <property type="molecule type" value="Genomic_DNA"/>
</dbReference>
<proteinExistence type="inferred from homology"/>
<keyword evidence="4 5" id="KW-0456">Lyase</keyword>
<evidence type="ECO:0000256" key="4">
    <source>
        <dbReference type="ARBA" id="ARBA00023239"/>
    </source>
</evidence>
<comment type="catalytic activity">
    <reaction evidence="1">
        <text>(4aS,6R)-4a-hydroxy-L-erythro-5,6,7,8-tetrahydrobiopterin = (6R)-L-erythro-6,7-dihydrobiopterin + H2O</text>
        <dbReference type="Rhea" id="RHEA:11920"/>
        <dbReference type="ChEBI" id="CHEBI:15377"/>
        <dbReference type="ChEBI" id="CHEBI:15642"/>
        <dbReference type="ChEBI" id="CHEBI:43120"/>
        <dbReference type="EC" id="4.2.1.96"/>
    </reaction>
</comment>
<sequence>MKLNQEHIQAALAKLPSWQQEGDKITRTIRFPLYLDGIRFVTQLAEHAEQVQHHPDLAIHWCNIKIDLSTHDVDGISQKDFDMAKYIESALAKVL</sequence>
<dbReference type="EC" id="4.2.1.96" evidence="3"/>